<dbReference type="SUPFAM" id="SSF102215">
    <property type="entry name" value="Creatininase"/>
    <property type="match status" value="1"/>
</dbReference>
<dbReference type="NCBIfam" id="TIGR03964">
    <property type="entry name" value="mycofact_creat"/>
    <property type="match status" value="1"/>
</dbReference>
<dbReference type="Proteomes" id="UP000035722">
    <property type="component" value="Unassembled WGS sequence"/>
</dbReference>
<dbReference type="InterPro" id="IPR003785">
    <property type="entry name" value="Creatininase/forma_Hydrolase"/>
</dbReference>
<evidence type="ECO:0000256" key="5">
    <source>
        <dbReference type="ARBA" id="ARBA00024029"/>
    </source>
</evidence>
<keyword evidence="7" id="KW-1185">Reference proteome</keyword>
<dbReference type="InterPro" id="IPR023871">
    <property type="entry name" value="MftE"/>
</dbReference>
<keyword evidence="4" id="KW-0862">Zinc</keyword>
<dbReference type="AlphaFoldDB" id="A0A024H8I3"/>
<name>A0A024H8I3_9MICC</name>
<dbReference type="Pfam" id="PF02633">
    <property type="entry name" value="Creatininase"/>
    <property type="match status" value="1"/>
</dbReference>
<dbReference type="PANTHER" id="PTHR35005">
    <property type="entry name" value="3-DEHYDRO-SCYLLO-INOSOSE HYDROLASE"/>
    <property type="match status" value="1"/>
</dbReference>
<comment type="caution">
    <text evidence="6">The sequence shown here is derived from an EMBL/GenBank/DDBJ whole genome shotgun (WGS) entry which is preliminary data.</text>
</comment>
<dbReference type="GO" id="GO:0016811">
    <property type="term" value="F:hydrolase activity, acting on carbon-nitrogen (but not peptide) bonds, in linear amides"/>
    <property type="evidence" value="ECO:0007669"/>
    <property type="project" value="TreeGrafter"/>
</dbReference>
<comment type="similarity">
    <text evidence="5">Belongs to the creatininase superfamily.</text>
</comment>
<dbReference type="GO" id="GO:0047789">
    <property type="term" value="F:creatininase activity"/>
    <property type="evidence" value="ECO:0007669"/>
    <property type="project" value="UniProtKB-EC"/>
</dbReference>
<evidence type="ECO:0000256" key="2">
    <source>
        <dbReference type="ARBA" id="ARBA00022723"/>
    </source>
</evidence>
<keyword evidence="3 6" id="KW-0378">Hydrolase</keyword>
<dbReference type="STRING" id="861266.ARTSIC4J27_4194"/>
<dbReference type="GO" id="GO:0009231">
    <property type="term" value="P:riboflavin biosynthetic process"/>
    <property type="evidence" value="ECO:0007669"/>
    <property type="project" value="TreeGrafter"/>
</dbReference>
<dbReference type="EMBL" id="CAQI01000059">
    <property type="protein sequence ID" value="CCQ48192.1"/>
    <property type="molecule type" value="Genomic_DNA"/>
</dbReference>
<evidence type="ECO:0000256" key="3">
    <source>
        <dbReference type="ARBA" id="ARBA00022801"/>
    </source>
</evidence>
<protein>
    <submittedName>
        <fullName evidence="6">Creatinine amidohydrolase family protein</fullName>
        <ecNumber evidence="6">3.5.2.10</ecNumber>
    </submittedName>
</protein>
<keyword evidence="2" id="KW-0479">Metal-binding</keyword>
<comment type="cofactor">
    <cofactor evidence="1">
        <name>Zn(2+)</name>
        <dbReference type="ChEBI" id="CHEBI:29105"/>
    </cofactor>
</comment>
<dbReference type="InterPro" id="IPR024087">
    <property type="entry name" value="Creatininase-like_sf"/>
</dbReference>
<accession>A0A024H8I3</accession>
<evidence type="ECO:0000313" key="6">
    <source>
        <dbReference type="EMBL" id="CCQ48192.1"/>
    </source>
</evidence>
<organism evidence="6 7">
    <name type="scientific">Pseudarthrobacter siccitolerans</name>
    <dbReference type="NCBI Taxonomy" id="861266"/>
    <lineage>
        <taxon>Bacteria</taxon>
        <taxon>Bacillati</taxon>
        <taxon>Actinomycetota</taxon>
        <taxon>Actinomycetes</taxon>
        <taxon>Micrococcales</taxon>
        <taxon>Micrococcaceae</taxon>
        <taxon>Pseudarthrobacter</taxon>
    </lineage>
</organism>
<reference evidence="7" key="1">
    <citation type="journal article" date="2014" name="Genome Announc.">
        <title>Genome Sequence of Arthrobacter siccitolerans 4J27, a Xeroprotectant-Producing Desiccation-Tolerant Microorganism.</title>
        <authorList>
            <person name="Manzanera M."/>
            <person name="Santa-Cruz-Calvo L."/>
            <person name="Vilchez J.I."/>
            <person name="Garcia-Fontana C."/>
            <person name="Silva-Castro G.A."/>
            <person name="Calvo C."/>
            <person name="Gonzalez-Lopez J."/>
        </authorList>
    </citation>
    <scope>NUCLEOTIDE SEQUENCE [LARGE SCALE GENOMIC DNA]</scope>
    <source>
        <strain evidence="7">4J27</strain>
    </source>
</reference>
<dbReference type="PANTHER" id="PTHR35005:SF1">
    <property type="entry name" value="2-AMINO-5-FORMYLAMINO-6-RIBOSYLAMINOPYRIMIDIN-4(3H)-ONE 5'-MONOPHOSPHATE DEFORMYLASE"/>
    <property type="match status" value="1"/>
</dbReference>
<gene>
    <name evidence="6" type="ORF">ARTSIC4J27_4194</name>
</gene>
<dbReference type="GO" id="GO:0046872">
    <property type="term" value="F:metal ion binding"/>
    <property type="evidence" value="ECO:0007669"/>
    <property type="project" value="UniProtKB-KW"/>
</dbReference>
<sequence length="222" mass="23033">MLVPVGSTEQHGPHLPFNTDAVIATAVADALASRVQGQVVVAPAVTYGSSGEHQSFAGTVSIGSEVLHMLIVELVRSLSTWAGRIVLVNAHGGNVPALSKSVLQLQAEQHSVAWLPCSVPGADLHAGRTETSLMLHLNAETVRMERAVAGELRPLEELMPELLASGVAAVSPSGVLGDPTGANAYEGARILDLMVHDAAHRIAGGALARNGMLTSNGQQQRV</sequence>
<evidence type="ECO:0000256" key="1">
    <source>
        <dbReference type="ARBA" id="ARBA00001947"/>
    </source>
</evidence>
<proteinExistence type="inferred from homology"/>
<evidence type="ECO:0000256" key="4">
    <source>
        <dbReference type="ARBA" id="ARBA00022833"/>
    </source>
</evidence>
<dbReference type="Gene3D" id="3.40.50.10310">
    <property type="entry name" value="Creatininase"/>
    <property type="match status" value="1"/>
</dbReference>
<evidence type="ECO:0000313" key="7">
    <source>
        <dbReference type="Proteomes" id="UP000035722"/>
    </source>
</evidence>
<dbReference type="EC" id="3.5.2.10" evidence="6"/>